<dbReference type="SUPFAM" id="SSF55486">
    <property type="entry name" value="Metalloproteases ('zincins'), catalytic domain"/>
    <property type="match status" value="1"/>
</dbReference>
<dbReference type="EMBL" id="KN838802">
    <property type="protein sequence ID" value="KIJ94260.1"/>
    <property type="molecule type" value="Genomic_DNA"/>
</dbReference>
<feature type="active site" evidence="1">
    <location>
        <position position="116"/>
    </location>
</feature>
<feature type="domain" description="Peptidase M12A" evidence="3">
    <location>
        <begin position="17"/>
        <end position="137"/>
    </location>
</feature>
<evidence type="ECO:0000313" key="4">
    <source>
        <dbReference type="EMBL" id="KIJ94260.1"/>
    </source>
</evidence>
<dbReference type="Gene3D" id="3.40.390.10">
    <property type="entry name" value="Collagenase (Catalytic Domain)"/>
    <property type="match status" value="1"/>
</dbReference>
<sequence length="137" mass="15658">MSNPLHIALIERNVWPVAEKPSDRSKIPVPPHVLKYHFVTPMPEEYQEDFDSARDEWMKYAYLEFSETEDPSVSDILITCKDKGGPSSDVGKQQYGPTEMEFGPSNGYNKRAFLHEFGHALGFHHEHQRPGRESSGI</sequence>
<feature type="region of interest" description="Disordered" evidence="2">
    <location>
        <begin position="81"/>
        <end position="102"/>
    </location>
</feature>
<dbReference type="AlphaFoldDB" id="A0A0C9WRV8"/>
<evidence type="ECO:0000313" key="5">
    <source>
        <dbReference type="Proteomes" id="UP000054477"/>
    </source>
</evidence>
<accession>A0A0C9WRV8</accession>
<protein>
    <recommendedName>
        <fullName evidence="3">Peptidase M12A domain-containing protein</fullName>
    </recommendedName>
</protein>
<dbReference type="PROSITE" id="PS51864">
    <property type="entry name" value="ASTACIN"/>
    <property type="match status" value="1"/>
</dbReference>
<keyword evidence="1" id="KW-0645">Protease</keyword>
<reference evidence="5" key="2">
    <citation type="submission" date="2015-01" db="EMBL/GenBank/DDBJ databases">
        <title>Evolutionary Origins and Diversification of the Mycorrhizal Mutualists.</title>
        <authorList>
            <consortium name="DOE Joint Genome Institute"/>
            <consortium name="Mycorrhizal Genomics Consortium"/>
            <person name="Kohler A."/>
            <person name="Kuo A."/>
            <person name="Nagy L.G."/>
            <person name="Floudas D."/>
            <person name="Copeland A."/>
            <person name="Barry K.W."/>
            <person name="Cichocki N."/>
            <person name="Veneault-Fourrey C."/>
            <person name="LaButti K."/>
            <person name="Lindquist E.A."/>
            <person name="Lipzen A."/>
            <person name="Lundell T."/>
            <person name="Morin E."/>
            <person name="Murat C."/>
            <person name="Riley R."/>
            <person name="Ohm R."/>
            <person name="Sun H."/>
            <person name="Tunlid A."/>
            <person name="Henrissat B."/>
            <person name="Grigoriev I.V."/>
            <person name="Hibbett D.S."/>
            <person name="Martin F."/>
        </authorList>
    </citation>
    <scope>NUCLEOTIDE SEQUENCE [LARGE SCALE GENOMIC DNA]</scope>
    <source>
        <strain evidence="5">LaAM-08-1</strain>
    </source>
</reference>
<comment type="cofactor">
    <cofactor evidence="1">
        <name>Zn(2+)</name>
        <dbReference type="ChEBI" id="CHEBI:29105"/>
    </cofactor>
    <text evidence="1">Binds 1 zinc ion per subunit.</text>
</comment>
<dbReference type="HOGENOM" id="CLU_1865427_0_0_1"/>
<dbReference type="GO" id="GO:0006508">
    <property type="term" value="P:proteolysis"/>
    <property type="evidence" value="ECO:0007669"/>
    <property type="project" value="UniProtKB-KW"/>
</dbReference>
<reference evidence="4 5" key="1">
    <citation type="submission" date="2014-04" db="EMBL/GenBank/DDBJ databases">
        <authorList>
            <consortium name="DOE Joint Genome Institute"/>
            <person name="Kuo A."/>
            <person name="Kohler A."/>
            <person name="Nagy L.G."/>
            <person name="Floudas D."/>
            <person name="Copeland A."/>
            <person name="Barry K.W."/>
            <person name="Cichocki N."/>
            <person name="Veneault-Fourrey C."/>
            <person name="LaButti K."/>
            <person name="Lindquist E.A."/>
            <person name="Lipzen A."/>
            <person name="Lundell T."/>
            <person name="Morin E."/>
            <person name="Murat C."/>
            <person name="Sun H."/>
            <person name="Tunlid A."/>
            <person name="Henrissat B."/>
            <person name="Grigoriev I.V."/>
            <person name="Hibbett D.S."/>
            <person name="Martin F."/>
            <person name="Nordberg H.P."/>
            <person name="Cantor M.N."/>
            <person name="Hua S.X."/>
        </authorList>
    </citation>
    <scope>NUCLEOTIDE SEQUENCE [LARGE SCALE GENOMIC DNA]</scope>
    <source>
        <strain evidence="4 5">LaAM-08-1</strain>
    </source>
</reference>
<evidence type="ECO:0000256" key="2">
    <source>
        <dbReference type="SAM" id="MobiDB-lite"/>
    </source>
</evidence>
<keyword evidence="5" id="KW-1185">Reference proteome</keyword>
<dbReference type="OrthoDB" id="291007at2759"/>
<dbReference type="Pfam" id="PF01400">
    <property type="entry name" value="Astacin"/>
    <property type="match status" value="1"/>
</dbReference>
<gene>
    <name evidence="4" type="ORF">K443DRAFT_125286</name>
</gene>
<dbReference type="Proteomes" id="UP000054477">
    <property type="component" value="Unassembled WGS sequence"/>
</dbReference>
<keyword evidence="1" id="KW-0378">Hydrolase</keyword>
<evidence type="ECO:0000256" key="1">
    <source>
        <dbReference type="PROSITE-ProRule" id="PRU01211"/>
    </source>
</evidence>
<feature type="binding site" evidence="1">
    <location>
        <position position="119"/>
    </location>
    <ligand>
        <name>Zn(2+)</name>
        <dbReference type="ChEBI" id="CHEBI:29105"/>
        <note>catalytic</note>
    </ligand>
</feature>
<proteinExistence type="predicted"/>
<feature type="binding site" evidence="1">
    <location>
        <position position="115"/>
    </location>
    <ligand>
        <name>Zn(2+)</name>
        <dbReference type="ChEBI" id="CHEBI:29105"/>
        <note>catalytic</note>
    </ligand>
</feature>
<dbReference type="InterPro" id="IPR024079">
    <property type="entry name" value="MetalloPept_cat_dom_sf"/>
</dbReference>
<keyword evidence="1" id="KW-0482">Metalloprotease</keyword>
<dbReference type="PANTHER" id="PTHR10127">
    <property type="entry name" value="DISCOIDIN, CUB, EGF, LAMININ , AND ZINC METALLOPROTEASE DOMAIN CONTAINING"/>
    <property type="match status" value="1"/>
</dbReference>
<dbReference type="SMART" id="SM00235">
    <property type="entry name" value="ZnMc"/>
    <property type="match status" value="1"/>
</dbReference>
<organism evidence="4 5">
    <name type="scientific">Laccaria amethystina LaAM-08-1</name>
    <dbReference type="NCBI Taxonomy" id="1095629"/>
    <lineage>
        <taxon>Eukaryota</taxon>
        <taxon>Fungi</taxon>
        <taxon>Dikarya</taxon>
        <taxon>Basidiomycota</taxon>
        <taxon>Agaricomycotina</taxon>
        <taxon>Agaricomycetes</taxon>
        <taxon>Agaricomycetidae</taxon>
        <taxon>Agaricales</taxon>
        <taxon>Agaricineae</taxon>
        <taxon>Hydnangiaceae</taxon>
        <taxon>Laccaria</taxon>
    </lineage>
</organism>
<keyword evidence="1" id="KW-0479">Metal-binding</keyword>
<evidence type="ECO:0000259" key="3">
    <source>
        <dbReference type="PROSITE" id="PS51864"/>
    </source>
</evidence>
<dbReference type="GO" id="GO:0004222">
    <property type="term" value="F:metalloendopeptidase activity"/>
    <property type="evidence" value="ECO:0007669"/>
    <property type="project" value="UniProtKB-UniRule"/>
</dbReference>
<name>A0A0C9WRV8_9AGAR</name>
<dbReference type="GO" id="GO:0008270">
    <property type="term" value="F:zinc ion binding"/>
    <property type="evidence" value="ECO:0007669"/>
    <property type="project" value="UniProtKB-UniRule"/>
</dbReference>
<dbReference type="InterPro" id="IPR001506">
    <property type="entry name" value="Peptidase_M12A"/>
</dbReference>
<dbReference type="InterPro" id="IPR006026">
    <property type="entry name" value="Peptidase_Metallo"/>
</dbReference>
<comment type="caution">
    <text evidence="1">Lacks conserved residue(s) required for the propagation of feature annotation.</text>
</comment>
<keyword evidence="1" id="KW-0862">Zinc</keyword>
<dbReference type="PANTHER" id="PTHR10127:SF850">
    <property type="entry name" value="METALLOENDOPEPTIDASE"/>
    <property type="match status" value="1"/>
</dbReference>
<feature type="binding site" evidence="1">
    <location>
        <position position="125"/>
    </location>
    <ligand>
        <name>Zn(2+)</name>
        <dbReference type="ChEBI" id="CHEBI:29105"/>
        <note>catalytic</note>
    </ligand>
</feature>